<keyword evidence="3" id="KW-1185">Reference proteome</keyword>
<feature type="region of interest" description="Disordered" evidence="1">
    <location>
        <begin position="98"/>
        <end position="118"/>
    </location>
</feature>
<sequence length="454" mass="49934">MSRVAIRDSADSKPLISKRKPKRRLIDSDEEEFDDAADAHLELSRIKRSRTAELEPEPTGHEHHYVDNDMDVDVDGEVDGDEETRFLAHDPIDLHAAAGSAPVAPGQTRKKSKADVSTKRFKTAVSVSGAKRKTQAVFSDAEEAEVDIDDFVDEDDFLDDPFPDVEGEEFEPEAAPKRVGKAAKASSSAKNKPTKVKLVLGKGGKPKVGKEKEKEKEIMIKVERKIPPSDTLSVSTSITAQSQVSDLFADDESSVHPPSVVDSSAVPDHSALPPPELKKRKLPTIKKNKPSASAATSAQSQSTAAPSKPPPSTDDVTKIGAPHPQRKAAGLMGAADFDLRDKSVYAELFKGAGGSTPRSGLNRREKEEERRKELNKMRDEAKAKRAEEAKHHFDLQSQADKIAGFEQKLRANNCMALHPNFLAAKFREEYDKERARLRHDRERSRSATKEEGEA</sequence>
<evidence type="ECO:0000256" key="1">
    <source>
        <dbReference type="SAM" id="MobiDB-lite"/>
    </source>
</evidence>
<feature type="region of interest" description="Disordered" evidence="1">
    <location>
        <begin position="350"/>
        <end position="391"/>
    </location>
</feature>
<dbReference type="STRING" id="930992.A0A0D0BVS4"/>
<feature type="compositionally biased region" description="Low complexity" evidence="1">
    <location>
        <begin position="182"/>
        <end position="200"/>
    </location>
</feature>
<evidence type="ECO:0000313" key="2">
    <source>
        <dbReference type="EMBL" id="KIK47043.1"/>
    </source>
</evidence>
<reference evidence="3" key="2">
    <citation type="submission" date="2015-01" db="EMBL/GenBank/DDBJ databases">
        <title>Evolutionary Origins and Diversification of the Mycorrhizal Mutualists.</title>
        <authorList>
            <consortium name="DOE Joint Genome Institute"/>
            <consortium name="Mycorrhizal Genomics Consortium"/>
            <person name="Kohler A."/>
            <person name="Kuo A."/>
            <person name="Nagy L.G."/>
            <person name="Floudas D."/>
            <person name="Copeland A."/>
            <person name="Barry K.W."/>
            <person name="Cichocki N."/>
            <person name="Veneault-Fourrey C."/>
            <person name="LaButti K."/>
            <person name="Lindquist E.A."/>
            <person name="Lipzen A."/>
            <person name="Lundell T."/>
            <person name="Morin E."/>
            <person name="Murat C."/>
            <person name="Riley R."/>
            <person name="Ohm R."/>
            <person name="Sun H."/>
            <person name="Tunlid A."/>
            <person name="Henrissat B."/>
            <person name="Grigoriev I.V."/>
            <person name="Hibbett D.S."/>
            <person name="Martin F."/>
        </authorList>
    </citation>
    <scope>NUCLEOTIDE SEQUENCE [LARGE SCALE GENOMIC DNA]</scope>
    <source>
        <strain evidence="3">UH-Slu-Lm8-n1</strain>
    </source>
</reference>
<feature type="region of interest" description="Disordered" evidence="1">
    <location>
        <begin position="47"/>
        <end position="71"/>
    </location>
</feature>
<feature type="compositionally biased region" description="Basic and acidic residues" evidence="1">
    <location>
        <begin position="208"/>
        <end position="227"/>
    </location>
</feature>
<feature type="compositionally biased region" description="Low complexity" evidence="1">
    <location>
        <begin position="290"/>
        <end position="306"/>
    </location>
</feature>
<feature type="compositionally biased region" description="Polar residues" evidence="1">
    <location>
        <begin position="230"/>
        <end position="245"/>
    </location>
</feature>
<feature type="region of interest" description="Disordered" evidence="1">
    <location>
        <begin position="433"/>
        <end position="454"/>
    </location>
</feature>
<dbReference type="HOGENOM" id="CLU_047277_0_0_1"/>
<dbReference type="InParanoid" id="A0A0D0BVS4"/>
<protein>
    <submittedName>
        <fullName evidence="2">Unplaced genomic scaffold CY34scaffold_20, whole genome shotgun sequence</fullName>
    </submittedName>
</protein>
<gene>
    <name evidence="2" type="ORF">CY34DRAFT_799739</name>
</gene>
<feature type="compositionally biased region" description="Basic and acidic residues" evidence="1">
    <location>
        <begin position="362"/>
        <end position="391"/>
    </location>
</feature>
<proteinExistence type="predicted"/>
<feature type="region of interest" description="Disordered" evidence="1">
    <location>
        <begin position="1"/>
        <end position="31"/>
    </location>
</feature>
<feature type="compositionally biased region" description="Low complexity" evidence="1">
    <location>
        <begin position="255"/>
        <end position="271"/>
    </location>
</feature>
<name>A0A0D0BVS4_9AGAM</name>
<feature type="region of interest" description="Disordered" evidence="1">
    <location>
        <begin position="157"/>
        <end position="332"/>
    </location>
</feature>
<feature type="compositionally biased region" description="Basic and acidic residues" evidence="1">
    <location>
        <begin position="47"/>
        <end position="67"/>
    </location>
</feature>
<dbReference type="EMBL" id="KN835151">
    <property type="protein sequence ID" value="KIK47043.1"/>
    <property type="molecule type" value="Genomic_DNA"/>
</dbReference>
<dbReference type="AlphaFoldDB" id="A0A0D0BVS4"/>
<feature type="compositionally biased region" description="Basic residues" evidence="1">
    <location>
        <begin position="278"/>
        <end position="289"/>
    </location>
</feature>
<evidence type="ECO:0000313" key="3">
    <source>
        <dbReference type="Proteomes" id="UP000054485"/>
    </source>
</evidence>
<dbReference type="OrthoDB" id="3362703at2759"/>
<accession>A0A0D0BVS4</accession>
<feature type="compositionally biased region" description="Basic and acidic residues" evidence="1">
    <location>
        <begin position="1"/>
        <end position="11"/>
    </location>
</feature>
<feature type="compositionally biased region" description="Acidic residues" evidence="1">
    <location>
        <begin position="157"/>
        <end position="172"/>
    </location>
</feature>
<reference evidence="2 3" key="1">
    <citation type="submission" date="2014-04" db="EMBL/GenBank/DDBJ databases">
        <authorList>
            <consortium name="DOE Joint Genome Institute"/>
            <person name="Kuo A."/>
            <person name="Ruytinx J."/>
            <person name="Rineau F."/>
            <person name="Colpaert J."/>
            <person name="Kohler A."/>
            <person name="Nagy L.G."/>
            <person name="Floudas D."/>
            <person name="Copeland A."/>
            <person name="Barry K.W."/>
            <person name="Cichocki N."/>
            <person name="Veneault-Fourrey C."/>
            <person name="LaButti K."/>
            <person name="Lindquist E.A."/>
            <person name="Lipzen A."/>
            <person name="Lundell T."/>
            <person name="Morin E."/>
            <person name="Murat C."/>
            <person name="Sun H."/>
            <person name="Tunlid A."/>
            <person name="Henrissat B."/>
            <person name="Grigoriev I.V."/>
            <person name="Hibbett D.S."/>
            <person name="Martin F."/>
            <person name="Nordberg H.P."/>
            <person name="Cantor M.N."/>
            <person name="Hua S.X."/>
        </authorList>
    </citation>
    <scope>NUCLEOTIDE SEQUENCE [LARGE SCALE GENOMIC DNA]</scope>
    <source>
        <strain evidence="2 3">UH-Slu-Lm8-n1</strain>
    </source>
</reference>
<dbReference type="Proteomes" id="UP000054485">
    <property type="component" value="Unassembled WGS sequence"/>
</dbReference>
<organism evidence="2 3">
    <name type="scientific">Suillus luteus UH-Slu-Lm8-n1</name>
    <dbReference type="NCBI Taxonomy" id="930992"/>
    <lineage>
        <taxon>Eukaryota</taxon>
        <taxon>Fungi</taxon>
        <taxon>Dikarya</taxon>
        <taxon>Basidiomycota</taxon>
        <taxon>Agaricomycotina</taxon>
        <taxon>Agaricomycetes</taxon>
        <taxon>Agaricomycetidae</taxon>
        <taxon>Boletales</taxon>
        <taxon>Suillineae</taxon>
        <taxon>Suillaceae</taxon>
        <taxon>Suillus</taxon>
    </lineage>
</organism>